<evidence type="ECO:0000256" key="3">
    <source>
        <dbReference type="ARBA" id="ARBA00022723"/>
    </source>
</evidence>
<dbReference type="GO" id="GO:0070987">
    <property type="term" value="P:error-free translesion synthesis"/>
    <property type="evidence" value="ECO:0007669"/>
    <property type="project" value="UniProtKB-ARBA"/>
</dbReference>
<dbReference type="InterPro" id="IPR017961">
    <property type="entry name" value="DNA_pol_Y-fam_little_finger"/>
</dbReference>
<dbReference type="GO" id="GO:0008270">
    <property type="term" value="F:zinc ion binding"/>
    <property type="evidence" value="ECO:0007669"/>
    <property type="project" value="UniProtKB-KW"/>
</dbReference>
<evidence type="ECO:0000256" key="2">
    <source>
        <dbReference type="ARBA" id="ARBA00022679"/>
    </source>
</evidence>
<dbReference type="GO" id="GO:0005657">
    <property type="term" value="C:replication fork"/>
    <property type="evidence" value="ECO:0007669"/>
    <property type="project" value="UniProtKB-ARBA"/>
</dbReference>
<dbReference type="SUPFAM" id="SSF100879">
    <property type="entry name" value="Lesion bypass DNA polymerase (Y-family), little finger domain"/>
    <property type="match status" value="1"/>
</dbReference>
<dbReference type="GO" id="GO:0042276">
    <property type="term" value="P:error-prone translesion synthesis"/>
    <property type="evidence" value="ECO:0007669"/>
    <property type="project" value="TreeGrafter"/>
</dbReference>
<dbReference type="AlphaFoldDB" id="A0A4S8QRT8"/>
<dbReference type="Pfam" id="PF00817">
    <property type="entry name" value="IMS"/>
    <property type="match status" value="1"/>
</dbReference>
<evidence type="ECO:0000256" key="8">
    <source>
        <dbReference type="ARBA" id="ARBA00023242"/>
    </source>
</evidence>
<dbReference type="PANTHER" id="PTHR45873:SF1">
    <property type="entry name" value="DNA POLYMERASE ETA"/>
    <property type="match status" value="1"/>
</dbReference>
<dbReference type="PROSITE" id="PS50173">
    <property type="entry name" value="UMUC"/>
    <property type="match status" value="1"/>
</dbReference>
<dbReference type="Pfam" id="PF18439">
    <property type="entry name" value="zf_UBZ"/>
    <property type="match status" value="1"/>
</dbReference>
<keyword evidence="3" id="KW-0479">Metal-binding</keyword>
<evidence type="ECO:0000256" key="4">
    <source>
        <dbReference type="ARBA" id="ARBA00022763"/>
    </source>
</evidence>
<evidence type="ECO:0000259" key="11">
    <source>
        <dbReference type="PROSITE" id="PS51907"/>
    </source>
</evidence>
<dbReference type="PROSITE" id="PS51907">
    <property type="entry name" value="ZF_UBZ3"/>
    <property type="match status" value="1"/>
</dbReference>
<dbReference type="FunFam" id="3.40.1170.60:FF:000008">
    <property type="entry name" value="DNA polymerase eta subunit"/>
    <property type="match status" value="1"/>
</dbReference>
<dbReference type="PIRSF" id="PIRSF036603">
    <property type="entry name" value="DPol_eta"/>
    <property type="match status" value="1"/>
</dbReference>
<proteinExistence type="predicted"/>
<gene>
    <name evidence="12" type="ORF">BGAL_0307g00140</name>
</gene>
<dbReference type="GO" id="GO:0005634">
    <property type="term" value="C:nucleus"/>
    <property type="evidence" value="ECO:0007669"/>
    <property type="project" value="UniProtKB-SubCell"/>
</dbReference>
<evidence type="ECO:0000256" key="6">
    <source>
        <dbReference type="ARBA" id="ARBA00022833"/>
    </source>
</evidence>
<dbReference type="PANTHER" id="PTHR45873">
    <property type="entry name" value="DNA POLYMERASE ETA"/>
    <property type="match status" value="1"/>
</dbReference>
<dbReference type="InterPro" id="IPR052230">
    <property type="entry name" value="DNA_polymerase_eta"/>
</dbReference>
<keyword evidence="13" id="KW-1185">Reference proteome</keyword>
<keyword evidence="8" id="KW-0539">Nucleus</keyword>
<dbReference type="EMBL" id="PQXL01000307">
    <property type="protein sequence ID" value="THV47490.1"/>
    <property type="molecule type" value="Genomic_DNA"/>
</dbReference>
<dbReference type="OrthoDB" id="5723at2759"/>
<accession>A0A4S8QRT8</accession>
<dbReference type="SUPFAM" id="SSF56672">
    <property type="entry name" value="DNA/RNA polymerases"/>
    <property type="match status" value="1"/>
</dbReference>
<name>A0A4S8QRT8_9HELO</name>
<evidence type="ECO:0000256" key="5">
    <source>
        <dbReference type="ARBA" id="ARBA00022771"/>
    </source>
</evidence>
<keyword evidence="6" id="KW-0862">Zinc</keyword>
<dbReference type="GO" id="GO:0003684">
    <property type="term" value="F:damaged DNA binding"/>
    <property type="evidence" value="ECO:0007669"/>
    <property type="project" value="InterPro"/>
</dbReference>
<evidence type="ECO:0000256" key="7">
    <source>
        <dbReference type="ARBA" id="ARBA00023204"/>
    </source>
</evidence>
<evidence type="ECO:0000313" key="12">
    <source>
        <dbReference type="EMBL" id="THV47490.1"/>
    </source>
</evidence>
<feature type="domain" description="UBZ3-type" evidence="11">
    <location>
        <begin position="525"/>
        <end position="559"/>
    </location>
</feature>
<dbReference type="Pfam" id="PF11799">
    <property type="entry name" value="IMS_C"/>
    <property type="match status" value="1"/>
</dbReference>
<dbReference type="GO" id="GO:0007064">
    <property type="term" value="P:mitotic sister chromatid cohesion"/>
    <property type="evidence" value="ECO:0007669"/>
    <property type="project" value="UniProtKB-ARBA"/>
</dbReference>
<reference evidence="12 13" key="1">
    <citation type="submission" date="2017-12" db="EMBL/GenBank/DDBJ databases">
        <title>Comparative genomics of Botrytis spp.</title>
        <authorList>
            <person name="Valero-Jimenez C.A."/>
            <person name="Tapia P."/>
            <person name="Veloso J."/>
            <person name="Silva-Moreno E."/>
            <person name="Staats M."/>
            <person name="Valdes J.H."/>
            <person name="Van Kan J.A.L."/>
        </authorList>
    </citation>
    <scope>NUCLEOTIDE SEQUENCE [LARGE SCALE GENOMIC DNA]</scope>
    <source>
        <strain evidence="12 13">MUCL435</strain>
    </source>
</reference>
<dbReference type="InterPro" id="IPR043128">
    <property type="entry name" value="Rev_trsase/Diguanyl_cyclase"/>
</dbReference>
<dbReference type="Gene3D" id="3.40.1170.60">
    <property type="match status" value="1"/>
</dbReference>
<dbReference type="GO" id="GO:0035861">
    <property type="term" value="C:site of double-strand break"/>
    <property type="evidence" value="ECO:0007669"/>
    <property type="project" value="TreeGrafter"/>
</dbReference>
<evidence type="ECO:0000313" key="13">
    <source>
        <dbReference type="Proteomes" id="UP000308671"/>
    </source>
</evidence>
<evidence type="ECO:0000259" key="10">
    <source>
        <dbReference type="PROSITE" id="PS50173"/>
    </source>
</evidence>
<comment type="subcellular location">
    <subcellularLocation>
        <location evidence="1">Nucleus</location>
    </subcellularLocation>
</comment>
<keyword evidence="2" id="KW-0808">Transferase</keyword>
<dbReference type="InterPro" id="IPR043502">
    <property type="entry name" value="DNA/RNA_pol_sf"/>
</dbReference>
<keyword evidence="4" id="KW-0227">DNA damage</keyword>
<dbReference type="GO" id="GO:0003887">
    <property type="term" value="F:DNA-directed DNA polymerase activity"/>
    <property type="evidence" value="ECO:0007669"/>
    <property type="project" value="TreeGrafter"/>
</dbReference>
<keyword evidence="5" id="KW-0863">Zinc-finger</keyword>
<comment type="caution">
    <text evidence="12">The sequence shown here is derived from an EMBL/GenBank/DDBJ whole genome shotgun (WGS) entry which is preliminary data.</text>
</comment>
<dbReference type="GO" id="GO:0009314">
    <property type="term" value="P:response to radiation"/>
    <property type="evidence" value="ECO:0007669"/>
    <property type="project" value="TreeGrafter"/>
</dbReference>
<protein>
    <recommendedName>
        <fullName evidence="9">DNA polymerase eta</fullName>
    </recommendedName>
</protein>
<dbReference type="Gene3D" id="3.30.70.270">
    <property type="match status" value="1"/>
</dbReference>
<keyword evidence="7" id="KW-0234">DNA repair</keyword>
<evidence type="ECO:0000256" key="1">
    <source>
        <dbReference type="ARBA" id="ARBA00004123"/>
    </source>
</evidence>
<evidence type="ECO:0000256" key="9">
    <source>
        <dbReference type="ARBA" id="ARBA00044975"/>
    </source>
</evidence>
<dbReference type="InterPro" id="IPR041298">
    <property type="entry name" value="UBZ3"/>
</dbReference>
<dbReference type="Gene3D" id="3.30.1490.100">
    <property type="entry name" value="DNA polymerase, Y-family, little finger domain"/>
    <property type="match status" value="1"/>
</dbReference>
<sequence>MLHATSRSLSTDGPRSQFTYRDLRRLGNYSLHSPLRVIALVDFDAFYAQCEIVRLKLDASQPLAVQQWNAIITLNYAARGFGFSRGASVKEVRRLCPNIIMQHVTTWREGESSWAYRSDAADPAMMKKDKAAFDPYRIESRKSINIITKHLPSAPLQRKEKASVDEVFIDLSAHVHSVLVSRYPQLAVDDNVHGSLPLPPRDIVLHWETDNLVDLPMSTDDTHRIDWDEIALNIGAQIIRNLRKEILESLHYTCSAGIAQNKALAKLGAGFKKPDQQTVIRARAVPFFPSTFKMTSIRGLAGVLGVKAKEAFGSNSIPDLLATPQEEVVTALGRQDGHWFFRSIRGEDRSEVIPRTDPQSMLTQKTFVPPLTDISQASSWMIIFAADLIGRLNDLKVESGYFRRPSTLAVHHHIRGRFGPTTSKQCIIPSQMRIKEETIFNFAMKCLKIIADEAAPAWPCLSIGLSLHGLVKEEQRNQLITNFMLATPGRQDSTEQTHKPPVRDQEPAMCTKALAARSAETTVNASSDGYSCPTCGNMIAPTDVLEHLDWHVAFALQERFQRRDPCISSRHSS</sequence>
<organism evidence="12 13">
    <name type="scientific">Botrytis galanthina</name>
    <dbReference type="NCBI Taxonomy" id="278940"/>
    <lineage>
        <taxon>Eukaryota</taxon>
        <taxon>Fungi</taxon>
        <taxon>Dikarya</taxon>
        <taxon>Ascomycota</taxon>
        <taxon>Pezizomycotina</taxon>
        <taxon>Leotiomycetes</taxon>
        <taxon>Helotiales</taxon>
        <taxon>Sclerotiniaceae</taxon>
        <taxon>Botrytis</taxon>
    </lineage>
</organism>
<dbReference type="Proteomes" id="UP000308671">
    <property type="component" value="Unassembled WGS sequence"/>
</dbReference>
<dbReference type="InterPro" id="IPR036775">
    <property type="entry name" value="DNA_pol_Y-fam_lit_finger_sf"/>
</dbReference>
<dbReference type="InterPro" id="IPR001126">
    <property type="entry name" value="UmuC"/>
</dbReference>
<dbReference type="GO" id="GO:0006281">
    <property type="term" value="P:DNA repair"/>
    <property type="evidence" value="ECO:0007669"/>
    <property type="project" value="UniProtKB-KW"/>
</dbReference>
<dbReference type="Gene3D" id="1.10.150.20">
    <property type="entry name" value="5' to 3' exonuclease, C-terminal subdomain"/>
    <property type="match status" value="1"/>
</dbReference>
<feature type="domain" description="UmuC" evidence="10">
    <location>
        <begin position="38"/>
        <end position="301"/>
    </location>
</feature>